<dbReference type="InterPro" id="IPR032823">
    <property type="entry name" value="BCA_ABC_TP_C"/>
</dbReference>
<dbReference type="Proteomes" id="UP000620670">
    <property type="component" value="Unassembled WGS sequence"/>
</dbReference>
<dbReference type="PANTHER" id="PTHR45772:SF3">
    <property type="entry name" value="ABC TRANSPORTER ATP-BINDING PROTEIN"/>
    <property type="match status" value="1"/>
</dbReference>
<dbReference type="Gene3D" id="3.40.50.300">
    <property type="entry name" value="P-loop containing nucleotide triphosphate hydrolases"/>
    <property type="match status" value="1"/>
</dbReference>
<dbReference type="EMBL" id="JAELXT010000001">
    <property type="protein sequence ID" value="MBJ6123815.1"/>
    <property type="molecule type" value="Genomic_DNA"/>
</dbReference>
<evidence type="ECO:0000313" key="6">
    <source>
        <dbReference type="Proteomes" id="UP000620670"/>
    </source>
</evidence>
<keyword evidence="6" id="KW-1185">Reference proteome</keyword>
<comment type="caution">
    <text evidence="5">The sequence shown here is derived from an EMBL/GenBank/DDBJ whole genome shotgun (WGS) entry which is preliminary data.</text>
</comment>
<evidence type="ECO:0000256" key="3">
    <source>
        <dbReference type="ARBA" id="ARBA00022840"/>
    </source>
</evidence>
<dbReference type="GO" id="GO:0005524">
    <property type="term" value="F:ATP binding"/>
    <property type="evidence" value="ECO:0007669"/>
    <property type="project" value="UniProtKB-KW"/>
</dbReference>
<dbReference type="PANTHER" id="PTHR45772">
    <property type="entry name" value="CONSERVED COMPONENT OF ABC TRANSPORTER FOR NATURAL AMINO ACIDS-RELATED"/>
    <property type="match status" value="1"/>
</dbReference>
<dbReference type="InterPro" id="IPR027417">
    <property type="entry name" value="P-loop_NTPase"/>
</dbReference>
<protein>
    <submittedName>
        <fullName evidence="5">ABC transporter ATP-binding protein</fullName>
    </submittedName>
</protein>
<feature type="domain" description="ABC transporter" evidence="4">
    <location>
        <begin position="5"/>
        <end position="246"/>
    </location>
</feature>
<evidence type="ECO:0000256" key="1">
    <source>
        <dbReference type="ARBA" id="ARBA00022448"/>
    </source>
</evidence>
<dbReference type="Pfam" id="PF00005">
    <property type="entry name" value="ABC_tran"/>
    <property type="match status" value="1"/>
</dbReference>
<dbReference type="PROSITE" id="PS50893">
    <property type="entry name" value="ABC_TRANSPORTER_2"/>
    <property type="match status" value="1"/>
</dbReference>
<dbReference type="InterPro" id="IPR003593">
    <property type="entry name" value="AAA+_ATPase"/>
</dbReference>
<keyword evidence="2" id="KW-0547">Nucleotide-binding</keyword>
<sequence length="250" mass="27428">MSIVLEARQVSKSFGGFLAVKNVDLKVHEGSIHALIGPNGAGKTTLFGLLTRFHSTTSGSIFLKGEDITSKGPADVALRGLCRSFQISSIFPGLTLRENVRVALQRRHGSSHQFWQPSRVLRRFDDDADRLLDRVGLRPLADRLCSEVSYGRKRALEIATTLAMEPKVLLLDEPIAGMAAGDIPMIVELIRSVAKDRTVVMVEHNLSVVESLCDRVTVLVRGELMAEGTYSEIRDNPAVRQAYIGAGYEV</sequence>
<name>A0ABS0XVQ2_9HYPH</name>
<accession>A0ABS0XVQ2</accession>
<evidence type="ECO:0000259" key="4">
    <source>
        <dbReference type="PROSITE" id="PS50893"/>
    </source>
</evidence>
<dbReference type="InterPro" id="IPR051120">
    <property type="entry name" value="ABC_AA/LPS_Transport"/>
</dbReference>
<dbReference type="RefSeq" id="WP_199045601.1">
    <property type="nucleotide sequence ID" value="NZ_JAELXT010000001.1"/>
</dbReference>
<evidence type="ECO:0000313" key="5">
    <source>
        <dbReference type="EMBL" id="MBJ6123815.1"/>
    </source>
</evidence>
<dbReference type="InterPro" id="IPR003439">
    <property type="entry name" value="ABC_transporter-like_ATP-bd"/>
</dbReference>
<reference evidence="6" key="1">
    <citation type="submission" date="2020-12" db="EMBL/GenBank/DDBJ databases">
        <title>Hymenobacter sp.</title>
        <authorList>
            <person name="Kim M.K."/>
        </authorList>
    </citation>
    <scope>NUCLEOTIDE SEQUENCE [LARGE SCALE GENOMIC DNA]</scope>
    <source>
        <strain evidence="6">BT325</strain>
    </source>
</reference>
<evidence type="ECO:0000256" key="2">
    <source>
        <dbReference type="ARBA" id="ARBA00022741"/>
    </source>
</evidence>
<dbReference type="SMART" id="SM00382">
    <property type="entry name" value="AAA"/>
    <property type="match status" value="1"/>
</dbReference>
<dbReference type="Pfam" id="PF12399">
    <property type="entry name" value="BCA_ABC_TP_C"/>
    <property type="match status" value="1"/>
</dbReference>
<dbReference type="CDD" id="cd03219">
    <property type="entry name" value="ABC_Mj1267_LivG_branched"/>
    <property type="match status" value="1"/>
</dbReference>
<organism evidence="5 6">
    <name type="scientific">Microvirga splendida</name>
    <dbReference type="NCBI Taxonomy" id="2795727"/>
    <lineage>
        <taxon>Bacteria</taxon>
        <taxon>Pseudomonadati</taxon>
        <taxon>Pseudomonadota</taxon>
        <taxon>Alphaproteobacteria</taxon>
        <taxon>Hyphomicrobiales</taxon>
        <taxon>Methylobacteriaceae</taxon>
        <taxon>Microvirga</taxon>
    </lineage>
</organism>
<gene>
    <name evidence="5" type="ORF">JAO75_00210</name>
</gene>
<keyword evidence="3 5" id="KW-0067">ATP-binding</keyword>
<dbReference type="SUPFAM" id="SSF52540">
    <property type="entry name" value="P-loop containing nucleoside triphosphate hydrolases"/>
    <property type="match status" value="1"/>
</dbReference>
<proteinExistence type="predicted"/>
<keyword evidence="1" id="KW-0813">Transport</keyword>